<evidence type="ECO:0000313" key="4">
    <source>
        <dbReference type="Proteomes" id="UP001589785"/>
    </source>
</evidence>
<gene>
    <name evidence="3" type="ORF">ACFFHQ_12950</name>
</gene>
<dbReference type="RefSeq" id="WP_066229898.1">
    <property type="nucleotide sequence ID" value="NZ_JBHLVN010000071.1"/>
</dbReference>
<reference evidence="3 4" key="1">
    <citation type="submission" date="2024-09" db="EMBL/GenBank/DDBJ databases">
        <authorList>
            <person name="Sun Q."/>
            <person name="Mori K."/>
        </authorList>
    </citation>
    <scope>NUCLEOTIDE SEQUENCE [LARGE SCALE GENOMIC DNA]</scope>
    <source>
        <strain evidence="3 4">CCM 7224</strain>
    </source>
</reference>
<evidence type="ECO:0000256" key="2">
    <source>
        <dbReference type="SAM" id="SignalP"/>
    </source>
</evidence>
<evidence type="ECO:0000256" key="1">
    <source>
        <dbReference type="SAM" id="Phobius"/>
    </source>
</evidence>
<dbReference type="Proteomes" id="UP001589785">
    <property type="component" value="Unassembled WGS sequence"/>
</dbReference>
<evidence type="ECO:0000313" key="3">
    <source>
        <dbReference type="EMBL" id="MFC0298318.1"/>
    </source>
</evidence>
<keyword evidence="1" id="KW-0812">Transmembrane</keyword>
<sequence>MKKIIFFLILSLLWVAPFAALAKDNQDITGAINKEFKKTLTYYKDNSAEILDSLTTSAEVTEGDTKQTKNVKVVLAEGKEVRDSIFYFDAKQIYYYDLDDQKLVDSASVTKNAQIKNFVKKHEDEIGKQINPFSFAIFMIALFITIIVPPVFGTLFNKNSSSLSYRLQFERADAGISRN</sequence>
<protein>
    <submittedName>
        <fullName evidence="3">Uncharacterized protein</fullName>
    </submittedName>
</protein>
<organism evidence="3 4">
    <name type="scientific">Geobacillus jurassicus</name>
    <dbReference type="NCBI Taxonomy" id="235932"/>
    <lineage>
        <taxon>Bacteria</taxon>
        <taxon>Bacillati</taxon>
        <taxon>Bacillota</taxon>
        <taxon>Bacilli</taxon>
        <taxon>Bacillales</taxon>
        <taxon>Anoxybacillaceae</taxon>
        <taxon>Geobacillus</taxon>
    </lineage>
</organism>
<feature type="chain" id="PRO_5046240689" evidence="2">
    <location>
        <begin position="23"/>
        <end position="179"/>
    </location>
</feature>
<feature type="signal peptide" evidence="2">
    <location>
        <begin position="1"/>
        <end position="22"/>
    </location>
</feature>
<keyword evidence="4" id="KW-1185">Reference proteome</keyword>
<keyword evidence="1" id="KW-1133">Transmembrane helix</keyword>
<name>A0ABV6GUY9_9BACL</name>
<proteinExistence type="predicted"/>
<dbReference type="EMBL" id="JBHLVN010000071">
    <property type="protein sequence ID" value="MFC0298318.1"/>
    <property type="molecule type" value="Genomic_DNA"/>
</dbReference>
<keyword evidence="2" id="KW-0732">Signal</keyword>
<comment type="caution">
    <text evidence="3">The sequence shown here is derived from an EMBL/GenBank/DDBJ whole genome shotgun (WGS) entry which is preliminary data.</text>
</comment>
<feature type="transmembrane region" description="Helical" evidence="1">
    <location>
        <begin position="133"/>
        <end position="156"/>
    </location>
</feature>
<keyword evidence="1" id="KW-0472">Membrane</keyword>
<accession>A0ABV6GUY9</accession>